<comment type="function">
    <text evidence="6">Binds mRNA; thus facilitating recognition of the initiation point. It is needed to translate mRNA with a short Shine-Dalgarno (SD) purine-rich sequence.</text>
</comment>
<evidence type="ECO:0000256" key="6">
    <source>
        <dbReference type="ARBA" id="ARBA00025604"/>
    </source>
</evidence>
<feature type="domain" description="S1 motif" evidence="10">
    <location>
        <begin position="40"/>
        <end position="104"/>
    </location>
</feature>
<proteinExistence type="inferred from homology"/>
<dbReference type="InterPro" id="IPR003029">
    <property type="entry name" value="S1_domain"/>
</dbReference>
<evidence type="ECO:0000256" key="2">
    <source>
        <dbReference type="ARBA" id="ARBA00022737"/>
    </source>
</evidence>
<keyword evidence="12" id="KW-1185">Reference proteome</keyword>
<organism evidence="11 12">
    <name type="scientific">Stratiformator vulcanicus</name>
    <dbReference type="NCBI Taxonomy" id="2527980"/>
    <lineage>
        <taxon>Bacteria</taxon>
        <taxon>Pseudomonadati</taxon>
        <taxon>Planctomycetota</taxon>
        <taxon>Planctomycetia</taxon>
        <taxon>Planctomycetales</taxon>
        <taxon>Planctomycetaceae</taxon>
        <taxon>Stratiformator</taxon>
    </lineage>
</organism>
<dbReference type="FunFam" id="2.40.50.140:FF:000011">
    <property type="entry name" value="30S ribosomal protein S1"/>
    <property type="match status" value="2"/>
</dbReference>
<dbReference type="OrthoDB" id="9804077at2"/>
<dbReference type="CDD" id="cd04465">
    <property type="entry name" value="S1_RPS1_repeat_ec2_hs2"/>
    <property type="match status" value="1"/>
</dbReference>
<keyword evidence="3" id="KW-0694">RNA-binding</keyword>
<dbReference type="SUPFAM" id="SSF50249">
    <property type="entry name" value="Nucleic acid-binding proteins"/>
    <property type="match status" value="6"/>
</dbReference>
<feature type="domain" description="S1 motif" evidence="10">
    <location>
        <begin position="293"/>
        <end position="363"/>
    </location>
</feature>
<dbReference type="FunFam" id="2.40.50.140:FF:000103">
    <property type="entry name" value="protein RRP5 homolog"/>
    <property type="match status" value="1"/>
</dbReference>
<dbReference type="PANTHER" id="PTHR10724:SF7">
    <property type="entry name" value="SMALL RIBOSOMAL SUBUNIT PROTEIN BS1C"/>
    <property type="match status" value="1"/>
</dbReference>
<evidence type="ECO:0000256" key="5">
    <source>
        <dbReference type="ARBA" id="ARBA00023274"/>
    </source>
</evidence>
<feature type="domain" description="S1 motif" evidence="10">
    <location>
        <begin position="122"/>
        <end position="187"/>
    </location>
</feature>
<gene>
    <name evidence="11" type="primary">rpsA_2</name>
    <name evidence="11" type="ORF">Pan189_23900</name>
</gene>
<evidence type="ECO:0000256" key="7">
    <source>
        <dbReference type="ARBA" id="ARBA00035293"/>
    </source>
</evidence>
<dbReference type="GO" id="GO:0003729">
    <property type="term" value="F:mRNA binding"/>
    <property type="evidence" value="ECO:0007669"/>
    <property type="project" value="TreeGrafter"/>
</dbReference>
<feature type="region of interest" description="Disordered" evidence="9">
    <location>
        <begin position="546"/>
        <end position="667"/>
    </location>
</feature>
<evidence type="ECO:0000256" key="3">
    <source>
        <dbReference type="ARBA" id="ARBA00022884"/>
    </source>
</evidence>
<sequence>MVDRNLFREFQINDDDLVAVLGEDFEVPDEVYVKETVDVNEIVTGKVLRINGDEVLVDIGYKSEGIVLLDEWDEEEGEPEPGDTVDVLLEDVADTHGLILLSKRKADRIREWEAVTAKHGEGDVVVGEVLRKIKGGLLVDIGVNVFLPASQVDIRRPPDIGLWVGKDIECLILKVDESRRNIVVSRRKLIEERRKEMKDKLLTKINEGDKVKGVVKNIADFGAFVDLGGIDGLLHITDMSWGRIGHPTEMVSIDEELEVVILNIDHENEKIALGLKQKFPSPWDNVETKYPVETKVKGEVVNVMPYGAFVKLEDGIEGLVHISEMSWTKRINHPTELVNIGDEVEVVVLGINNQKQEISLGMKQTQPNPWDEVAANYPVGKKVTGVVRNLTNYGAFVELQEGVDGLLHVSDMSWTRKLSHANEMLKKGDEVECEILSVDEERRRIALGLKQLEGDPWATDIPTRYAAGSIVKGTVTKITNFGVFVELETELEGLLHVSELTEDKVENAEEVVEVGQEIEVKILRVDTEERKIGLSRRLDAPIEELTAAAGGGGGGGDAKTSQELRGGTGGDSGPLFSMGGGGTATEEQVEAEAQVETEEEVETEAVDAEATSTEEETEVAEEPAAEAEAEAETETSEEVSAESEAEEVAEDPADEASDDGAEDEEKS</sequence>
<dbReference type="GO" id="GO:0022627">
    <property type="term" value="C:cytosolic small ribosomal subunit"/>
    <property type="evidence" value="ECO:0007669"/>
    <property type="project" value="TreeGrafter"/>
</dbReference>
<protein>
    <recommendedName>
        <fullName evidence="7">Small ribosomal subunit protein bS1</fullName>
    </recommendedName>
    <alternativeName>
        <fullName evidence="8">30S ribosomal protein S1</fullName>
    </alternativeName>
</protein>
<keyword evidence="2" id="KW-0677">Repeat</keyword>
<evidence type="ECO:0000313" key="12">
    <source>
        <dbReference type="Proteomes" id="UP000317318"/>
    </source>
</evidence>
<evidence type="ECO:0000256" key="4">
    <source>
        <dbReference type="ARBA" id="ARBA00022980"/>
    </source>
</evidence>
<accession>A0A517R2A1</accession>
<feature type="compositionally biased region" description="Acidic residues" evidence="9">
    <location>
        <begin position="587"/>
        <end position="667"/>
    </location>
</feature>
<dbReference type="SMART" id="SM00316">
    <property type="entry name" value="S1"/>
    <property type="match status" value="6"/>
</dbReference>
<reference evidence="11 12" key="1">
    <citation type="submission" date="2019-02" db="EMBL/GenBank/DDBJ databases">
        <title>Deep-cultivation of Planctomycetes and their phenomic and genomic characterization uncovers novel biology.</title>
        <authorList>
            <person name="Wiegand S."/>
            <person name="Jogler M."/>
            <person name="Boedeker C."/>
            <person name="Pinto D."/>
            <person name="Vollmers J."/>
            <person name="Rivas-Marin E."/>
            <person name="Kohn T."/>
            <person name="Peeters S.H."/>
            <person name="Heuer A."/>
            <person name="Rast P."/>
            <person name="Oberbeckmann S."/>
            <person name="Bunk B."/>
            <person name="Jeske O."/>
            <person name="Meyerdierks A."/>
            <person name="Storesund J.E."/>
            <person name="Kallscheuer N."/>
            <person name="Luecker S."/>
            <person name="Lage O.M."/>
            <person name="Pohl T."/>
            <person name="Merkel B.J."/>
            <person name="Hornburger P."/>
            <person name="Mueller R.-W."/>
            <person name="Bruemmer F."/>
            <person name="Labrenz M."/>
            <person name="Spormann A.M."/>
            <person name="Op den Camp H."/>
            <person name="Overmann J."/>
            <person name="Amann R."/>
            <person name="Jetten M.S.M."/>
            <person name="Mascher T."/>
            <person name="Medema M.H."/>
            <person name="Devos D.P."/>
            <person name="Kaster A.-K."/>
            <person name="Ovreas L."/>
            <person name="Rohde M."/>
            <person name="Galperin M.Y."/>
            <person name="Jogler C."/>
        </authorList>
    </citation>
    <scope>NUCLEOTIDE SEQUENCE [LARGE SCALE GENOMIC DNA]</scope>
    <source>
        <strain evidence="11 12">Pan189</strain>
    </source>
</reference>
<feature type="domain" description="S1 motif" evidence="10">
    <location>
        <begin position="468"/>
        <end position="537"/>
    </location>
</feature>
<dbReference type="KEGG" id="svp:Pan189_23900"/>
<dbReference type="Gene3D" id="2.40.50.140">
    <property type="entry name" value="Nucleic acid-binding proteins"/>
    <property type="match status" value="6"/>
</dbReference>
<keyword evidence="5" id="KW-0687">Ribonucleoprotein</keyword>
<dbReference type="Pfam" id="PF00575">
    <property type="entry name" value="S1"/>
    <property type="match status" value="6"/>
</dbReference>
<dbReference type="RefSeq" id="WP_145364072.1">
    <property type="nucleotide sequence ID" value="NZ_CP036268.1"/>
</dbReference>
<evidence type="ECO:0000256" key="8">
    <source>
        <dbReference type="ARBA" id="ARBA00035517"/>
    </source>
</evidence>
<evidence type="ECO:0000259" key="10">
    <source>
        <dbReference type="PROSITE" id="PS50126"/>
    </source>
</evidence>
<dbReference type="InterPro" id="IPR012340">
    <property type="entry name" value="NA-bd_OB-fold"/>
</dbReference>
<feature type="domain" description="S1 motif" evidence="10">
    <location>
        <begin position="208"/>
        <end position="276"/>
    </location>
</feature>
<dbReference type="CDD" id="cd05688">
    <property type="entry name" value="S1_RPS1_repeat_ec3"/>
    <property type="match status" value="1"/>
</dbReference>
<dbReference type="GO" id="GO:0003735">
    <property type="term" value="F:structural constituent of ribosome"/>
    <property type="evidence" value="ECO:0007669"/>
    <property type="project" value="InterPro"/>
</dbReference>
<evidence type="ECO:0000256" key="9">
    <source>
        <dbReference type="SAM" id="MobiDB-lite"/>
    </source>
</evidence>
<dbReference type="InterPro" id="IPR050437">
    <property type="entry name" value="Ribos_protein_bS1-like"/>
</dbReference>
<evidence type="ECO:0000313" key="11">
    <source>
        <dbReference type="EMBL" id="QDT38006.1"/>
    </source>
</evidence>
<dbReference type="NCBIfam" id="TIGR00717">
    <property type="entry name" value="rpsA"/>
    <property type="match status" value="1"/>
</dbReference>
<feature type="domain" description="S1 motif" evidence="10">
    <location>
        <begin position="380"/>
        <end position="450"/>
    </location>
</feature>
<dbReference type="PRINTS" id="PR00681">
    <property type="entry name" value="RIBOSOMALS1"/>
</dbReference>
<feature type="compositionally biased region" description="Gly residues" evidence="9">
    <location>
        <begin position="566"/>
        <end position="583"/>
    </location>
</feature>
<dbReference type="GO" id="GO:0006412">
    <property type="term" value="P:translation"/>
    <property type="evidence" value="ECO:0007669"/>
    <property type="project" value="InterPro"/>
</dbReference>
<comment type="similarity">
    <text evidence="1">Belongs to the bacterial ribosomal protein bS1 family.</text>
</comment>
<evidence type="ECO:0000256" key="1">
    <source>
        <dbReference type="ARBA" id="ARBA00006767"/>
    </source>
</evidence>
<dbReference type="InterPro" id="IPR000110">
    <property type="entry name" value="Ribosomal_bS1"/>
</dbReference>
<dbReference type="PROSITE" id="PS50126">
    <property type="entry name" value="S1"/>
    <property type="match status" value="6"/>
</dbReference>
<dbReference type="AlphaFoldDB" id="A0A517R2A1"/>
<dbReference type="EMBL" id="CP036268">
    <property type="protein sequence ID" value="QDT38006.1"/>
    <property type="molecule type" value="Genomic_DNA"/>
</dbReference>
<dbReference type="InterPro" id="IPR035104">
    <property type="entry name" value="Ribosomal_protein_S1-like"/>
</dbReference>
<keyword evidence="4 11" id="KW-0689">Ribosomal protein</keyword>
<dbReference type="PANTHER" id="PTHR10724">
    <property type="entry name" value="30S RIBOSOMAL PROTEIN S1"/>
    <property type="match status" value="1"/>
</dbReference>
<name>A0A517R2A1_9PLAN</name>
<dbReference type="Proteomes" id="UP000317318">
    <property type="component" value="Chromosome"/>
</dbReference>